<accession>A0A2U3P2V0</accession>
<proteinExistence type="predicted"/>
<dbReference type="EMBL" id="FUEZ01000003">
    <property type="protein sequence ID" value="SPM38057.1"/>
    <property type="molecule type" value="Genomic_DNA"/>
</dbReference>
<organism evidence="2 3">
    <name type="scientific">Mycobacterium numidiamassiliense</name>
    <dbReference type="NCBI Taxonomy" id="1841861"/>
    <lineage>
        <taxon>Bacteria</taxon>
        <taxon>Bacillati</taxon>
        <taxon>Actinomycetota</taxon>
        <taxon>Actinomycetes</taxon>
        <taxon>Mycobacteriales</taxon>
        <taxon>Mycobacteriaceae</taxon>
        <taxon>Mycobacterium</taxon>
    </lineage>
</organism>
<dbReference type="STRING" id="1841861.GCA_900157365_04434"/>
<evidence type="ECO:0000313" key="3">
    <source>
        <dbReference type="Proteomes" id="UP000240424"/>
    </source>
</evidence>
<sequence>VTDWDGRLEEASTAWSSWCRAVESAGIDALSKTITSDEIDLAEGLRHLARMARLTLFSATENRSTSNPYFWPALDPHLKMGGDNPQGLYLSAPVNGTDTFRISGTCGSARWVSCILGRSPEGVQAGLTPFGNAIFRPDIVAGPDDTFEIFVAPERPQGAVNWVESDQWTVSVLLRQFFGTPDDVHPMERLEIENVSSGSQTTVPLRTDDIAGQLARAAATFSILVPLMQSEMIEKASAKNYFVTDIGDPTSISGGVPGGNAVTARWALEPDEALVVEVTPPTPCGYWDVQVGNGWYESFDYRNVFSGFTCDNAHVNDDGSVAIVVAERDPGTANWLETAHHREGHMAIRWQLSEGHLPIPHCTVVRVTEVAERWALPPVSPEQRALERRKLVQSFDARFGQRRVSQGEPGEPRP</sequence>
<keyword evidence="3" id="KW-1185">Reference proteome</keyword>
<protein>
    <recommendedName>
        <fullName evidence="1">DUF1214 domain-containing protein</fullName>
    </recommendedName>
</protein>
<dbReference type="Pfam" id="PF06742">
    <property type="entry name" value="DUF1214"/>
    <property type="match status" value="1"/>
</dbReference>
<dbReference type="InterPro" id="IPR010621">
    <property type="entry name" value="DUF1214"/>
</dbReference>
<gene>
    <name evidence="2" type="ORF">MNAB215_232</name>
</gene>
<reference evidence="2 3" key="1">
    <citation type="submission" date="2017-01" db="EMBL/GenBank/DDBJ databases">
        <authorList>
            <consortium name="Urmite Genomes"/>
        </authorList>
    </citation>
    <scope>NUCLEOTIDE SEQUENCE [LARGE SCALE GENOMIC DNA]</scope>
    <source>
        <strain evidence="2 3">AB215</strain>
    </source>
</reference>
<name>A0A2U3P2V0_9MYCO</name>
<dbReference type="Proteomes" id="UP000240424">
    <property type="component" value="Unassembled WGS sequence"/>
</dbReference>
<dbReference type="AlphaFoldDB" id="A0A2U3P2V0"/>
<evidence type="ECO:0000313" key="2">
    <source>
        <dbReference type="EMBL" id="SPM38057.1"/>
    </source>
</evidence>
<feature type="non-terminal residue" evidence="2">
    <location>
        <position position="1"/>
    </location>
</feature>
<evidence type="ECO:0000259" key="1">
    <source>
        <dbReference type="Pfam" id="PF06742"/>
    </source>
</evidence>
<feature type="domain" description="DUF1214" evidence="1">
    <location>
        <begin position="281"/>
        <end position="349"/>
    </location>
</feature>